<dbReference type="SUPFAM" id="SSF54197">
    <property type="entry name" value="HIT-like"/>
    <property type="match status" value="1"/>
</dbReference>
<dbReference type="Pfam" id="PF01230">
    <property type="entry name" value="HIT"/>
    <property type="match status" value="1"/>
</dbReference>
<dbReference type="GO" id="GO:0003824">
    <property type="term" value="F:catalytic activity"/>
    <property type="evidence" value="ECO:0007669"/>
    <property type="project" value="InterPro"/>
</dbReference>
<dbReference type="CDD" id="cd01277">
    <property type="entry name" value="HINT_subgroup"/>
    <property type="match status" value="1"/>
</dbReference>
<dbReference type="PANTHER" id="PTHR46648">
    <property type="entry name" value="HIT FAMILY PROTEIN 1"/>
    <property type="match status" value="1"/>
</dbReference>
<dbReference type="InterPro" id="IPR036265">
    <property type="entry name" value="HIT-like_sf"/>
</dbReference>
<dbReference type="PRINTS" id="PR00332">
    <property type="entry name" value="HISTRIAD"/>
</dbReference>
<comment type="caution">
    <text evidence="5">The sequence shown here is derived from an EMBL/GenBank/DDBJ whole genome shotgun (WGS) entry which is preliminary data.</text>
</comment>
<proteinExistence type="predicted"/>
<dbReference type="EMBL" id="MFKN01000014">
    <property type="protein sequence ID" value="OGG41088.1"/>
    <property type="molecule type" value="Genomic_DNA"/>
</dbReference>
<accession>A0A1F6BW87</accession>
<dbReference type="InterPro" id="IPR039384">
    <property type="entry name" value="HINT"/>
</dbReference>
<dbReference type="Gene3D" id="3.30.428.10">
    <property type="entry name" value="HIT-like"/>
    <property type="match status" value="1"/>
</dbReference>
<feature type="active site" description="Tele-AMP-histidine intermediate" evidence="1">
    <location>
        <position position="100"/>
    </location>
</feature>
<evidence type="ECO:0000259" key="4">
    <source>
        <dbReference type="PROSITE" id="PS51084"/>
    </source>
</evidence>
<gene>
    <name evidence="5" type="ORF">A2118_01020</name>
</gene>
<evidence type="ECO:0000256" key="1">
    <source>
        <dbReference type="PIRSR" id="PIRSR601310-1"/>
    </source>
</evidence>
<evidence type="ECO:0000256" key="2">
    <source>
        <dbReference type="PIRSR" id="PIRSR601310-3"/>
    </source>
</evidence>
<name>A0A1F6BW87_9BACT</name>
<sequence>MTDCVFCKIIAKGEIPSTEVYEDDAVYAFLDINQSSIGHTLVVPKKHYENLFDIPDADLGILGVRVKKVARAVRDALKADGINISMNNGRAAGQIVFHAHLHIIPRFERDITEQVTHGTHNKERHAYKSGEMAEIASKIRAMFIK</sequence>
<dbReference type="Proteomes" id="UP000179014">
    <property type="component" value="Unassembled WGS sequence"/>
</dbReference>
<dbReference type="STRING" id="1798474.A2118_01020"/>
<dbReference type="PANTHER" id="PTHR46648:SF1">
    <property type="entry name" value="ADENOSINE 5'-MONOPHOSPHORAMIDASE HNT1"/>
    <property type="match status" value="1"/>
</dbReference>
<evidence type="ECO:0000313" key="5">
    <source>
        <dbReference type="EMBL" id="OGG41088.1"/>
    </source>
</evidence>
<evidence type="ECO:0000256" key="3">
    <source>
        <dbReference type="PROSITE-ProRule" id="PRU00464"/>
    </source>
</evidence>
<dbReference type="GO" id="GO:0009117">
    <property type="term" value="P:nucleotide metabolic process"/>
    <property type="evidence" value="ECO:0007669"/>
    <property type="project" value="TreeGrafter"/>
</dbReference>
<reference evidence="5 6" key="1">
    <citation type="journal article" date="2016" name="Nat. Commun.">
        <title>Thousands of microbial genomes shed light on interconnected biogeochemical processes in an aquifer system.</title>
        <authorList>
            <person name="Anantharaman K."/>
            <person name="Brown C.T."/>
            <person name="Hug L.A."/>
            <person name="Sharon I."/>
            <person name="Castelle C.J."/>
            <person name="Probst A.J."/>
            <person name="Thomas B.C."/>
            <person name="Singh A."/>
            <person name="Wilkins M.J."/>
            <person name="Karaoz U."/>
            <person name="Brodie E.L."/>
            <person name="Williams K.H."/>
            <person name="Hubbard S.S."/>
            <person name="Banfield J.F."/>
        </authorList>
    </citation>
    <scope>NUCLEOTIDE SEQUENCE [LARGE SCALE GENOMIC DNA]</scope>
</reference>
<feature type="short sequence motif" description="Histidine triad motif" evidence="2 3">
    <location>
        <begin position="98"/>
        <end position="102"/>
    </location>
</feature>
<organism evidence="5 6">
    <name type="scientific">Candidatus Kaiserbacteria bacterium GWA2_50_9</name>
    <dbReference type="NCBI Taxonomy" id="1798474"/>
    <lineage>
        <taxon>Bacteria</taxon>
        <taxon>Candidatus Kaiseribacteriota</taxon>
    </lineage>
</organism>
<dbReference type="InterPro" id="IPR011146">
    <property type="entry name" value="HIT-like"/>
</dbReference>
<evidence type="ECO:0000313" key="6">
    <source>
        <dbReference type="Proteomes" id="UP000179014"/>
    </source>
</evidence>
<dbReference type="PROSITE" id="PS51084">
    <property type="entry name" value="HIT_2"/>
    <property type="match status" value="1"/>
</dbReference>
<dbReference type="AlphaFoldDB" id="A0A1F6BW87"/>
<protein>
    <recommendedName>
        <fullName evidence="4">HIT domain-containing protein</fullName>
    </recommendedName>
</protein>
<feature type="domain" description="HIT" evidence="4">
    <location>
        <begin position="6"/>
        <end position="113"/>
    </location>
</feature>
<dbReference type="InterPro" id="IPR001310">
    <property type="entry name" value="Histidine_triad_HIT"/>
</dbReference>